<dbReference type="PANTHER" id="PTHR30383">
    <property type="entry name" value="THIOESTERASE 1/PROTEASE 1/LYSOPHOSPHOLIPASE L1"/>
    <property type="match status" value="1"/>
</dbReference>
<keyword evidence="1" id="KW-0812">Transmembrane</keyword>
<keyword evidence="2" id="KW-0378">Hydrolase</keyword>
<keyword evidence="3" id="KW-1185">Reference proteome</keyword>
<keyword evidence="1" id="KW-1133">Transmembrane helix</keyword>
<accession>A0A9Q9B6F8</accession>
<dbReference type="InterPro" id="IPR001087">
    <property type="entry name" value="GDSL"/>
</dbReference>
<gene>
    <name evidence="2" type="ORF">Slin15195_G113300</name>
</gene>
<evidence type="ECO:0000256" key="1">
    <source>
        <dbReference type="SAM" id="Phobius"/>
    </source>
</evidence>
<dbReference type="Gene3D" id="3.40.50.1110">
    <property type="entry name" value="SGNH hydrolase"/>
    <property type="match status" value="1"/>
</dbReference>
<dbReference type="PANTHER" id="PTHR30383:SF5">
    <property type="entry name" value="SGNH HYDROLASE-TYPE ESTERASE DOMAIN-CONTAINING PROTEIN"/>
    <property type="match status" value="1"/>
</dbReference>
<dbReference type="InterPro" id="IPR051532">
    <property type="entry name" value="Ester_Hydrolysis_Enzymes"/>
</dbReference>
<dbReference type="Proteomes" id="UP001056384">
    <property type="component" value="Chromosome 10"/>
</dbReference>
<evidence type="ECO:0000313" key="2">
    <source>
        <dbReference type="EMBL" id="USW58011.1"/>
    </source>
</evidence>
<proteinExistence type="predicted"/>
<dbReference type="AlphaFoldDB" id="A0A9Q9B6F8"/>
<keyword evidence="1" id="KW-0472">Membrane</keyword>
<organism evidence="2 3">
    <name type="scientific">Septoria linicola</name>
    <dbReference type="NCBI Taxonomy" id="215465"/>
    <lineage>
        <taxon>Eukaryota</taxon>
        <taxon>Fungi</taxon>
        <taxon>Dikarya</taxon>
        <taxon>Ascomycota</taxon>
        <taxon>Pezizomycotina</taxon>
        <taxon>Dothideomycetes</taxon>
        <taxon>Dothideomycetidae</taxon>
        <taxon>Mycosphaerellales</taxon>
        <taxon>Mycosphaerellaceae</taxon>
        <taxon>Septoria</taxon>
    </lineage>
</organism>
<reference evidence="2" key="1">
    <citation type="submission" date="2022-06" db="EMBL/GenBank/DDBJ databases">
        <title>Complete genome sequences of two strains of the flax pathogen Septoria linicola.</title>
        <authorList>
            <person name="Lapalu N."/>
            <person name="Simon A."/>
            <person name="Demenou B."/>
            <person name="Paumier D."/>
            <person name="Guillot M.-P."/>
            <person name="Gout L."/>
            <person name="Valade R."/>
        </authorList>
    </citation>
    <scope>NUCLEOTIDE SEQUENCE</scope>
    <source>
        <strain evidence="2">SE15195</strain>
    </source>
</reference>
<dbReference type="InterPro" id="IPR036514">
    <property type="entry name" value="SGNH_hydro_sf"/>
</dbReference>
<dbReference type="CDD" id="cd01833">
    <property type="entry name" value="XynB_like"/>
    <property type="match status" value="1"/>
</dbReference>
<protein>
    <submittedName>
        <fullName evidence="2">SGNH hydrolase superfamily</fullName>
    </submittedName>
</protein>
<dbReference type="EMBL" id="CP099427">
    <property type="protein sequence ID" value="USW58011.1"/>
    <property type="molecule type" value="Genomic_DNA"/>
</dbReference>
<sequence>MDQLRTRRQSRWISVAAVLSALLFLLLLIYHGPRATLTLSFSNRPARNLEIPLRVLAIGDSTTRGGAADGFNSYRPSLRNLLVGSGRSIDFIGSMTNGDHLDNEHEGHAGRLIKEIQAFMVEDKILLQHPNLILLHAGTNDMNILCECPDAVVILARIIDNRSFQGRVRTFNAAVEQIVEARQAEGHKIWLADHSHIGGSDLGEDGVHPLINGYEKMADAWFQAVQELPANWIQPAREPSREHASACKIST</sequence>
<name>A0A9Q9B6F8_9PEZI</name>
<feature type="transmembrane region" description="Helical" evidence="1">
    <location>
        <begin position="12"/>
        <end position="32"/>
    </location>
</feature>
<dbReference type="Pfam" id="PF00657">
    <property type="entry name" value="Lipase_GDSL"/>
    <property type="match status" value="1"/>
</dbReference>
<dbReference type="GO" id="GO:0004622">
    <property type="term" value="F:phosphatidylcholine lysophospholipase activity"/>
    <property type="evidence" value="ECO:0007669"/>
    <property type="project" value="TreeGrafter"/>
</dbReference>
<dbReference type="SUPFAM" id="SSF52266">
    <property type="entry name" value="SGNH hydrolase"/>
    <property type="match status" value="1"/>
</dbReference>
<evidence type="ECO:0000313" key="3">
    <source>
        <dbReference type="Proteomes" id="UP001056384"/>
    </source>
</evidence>